<feature type="compositionally biased region" description="Low complexity" evidence="2">
    <location>
        <begin position="306"/>
        <end position="315"/>
    </location>
</feature>
<keyword evidence="4" id="KW-1185">Reference proteome</keyword>
<gene>
    <name evidence="3" type="ORF">KFE25_002831</name>
</gene>
<evidence type="ECO:0000313" key="3">
    <source>
        <dbReference type="EMBL" id="KAG8465524.1"/>
    </source>
</evidence>
<organism evidence="3 4">
    <name type="scientific">Diacronema lutheri</name>
    <name type="common">Unicellular marine alga</name>
    <name type="synonym">Monochrysis lutheri</name>
    <dbReference type="NCBI Taxonomy" id="2081491"/>
    <lineage>
        <taxon>Eukaryota</taxon>
        <taxon>Haptista</taxon>
        <taxon>Haptophyta</taxon>
        <taxon>Pavlovophyceae</taxon>
        <taxon>Pavlovales</taxon>
        <taxon>Pavlovaceae</taxon>
        <taxon>Diacronema</taxon>
    </lineage>
</organism>
<feature type="compositionally biased region" description="Low complexity" evidence="2">
    <location>
        <begin position="402"/>
        <end position="417"/>
    </location>
</feature>
<sequence>MDTLLEELRVQEGNYYESLVRSAGVEGADRMVSSRSSLRAELERARAEQMRLRDAARAQQAQLELLRAHNAPADGGSLEARALERERHGREEAARGPLRAVAELDAVDGGGAGGEGSARPTGVPPGTPAQLAADVAAQGARLARVERSVDELGALLRAIDGKLSRALARGSPARVAEVGTADGNVRARKTPPSRELFARADAGVSDDDAGELDGDADHGRTGGRGRHRDGVPAAERGAAADEATATHARLSEVSAKYEALKKKFARQTIREAELHGFLIQHGAPSAALADAARRPASERRGRTRPSRAALPAAPRVGAPSERPRQQTRGAPSVEEHAHRLSMSVRMPASFGALPDGKENADAPRAGGAARVINRSTAPPPAHKTADARGAQTQSATTRARDAGAGAAPAGAATAGAQ</sequence>
<feature type="coiled-coil region" evidence="1">
    <location>
        <begin position="28"/>
        <end position="62"/>
    </location>
</feature>
<protein>
    <submittedName>
        <fullName evidence="3">Uncharacterized protein</fullName>
    </submittedName>
</protein>
<comment type="caution">
    <text evidence="3">The sequence shown here is derived from an EMBL/GenBank/DDBJ whole genome shotgun (WGS) entry which is preliminary data.</text>
</comment>
<feature type="compositionally biased region" description="Low complexity" evidence="2">
    <location>
        <begin position="233"/>
        <end position="245"/>
    </location>
</feature>
<name>A0A8J5XLQ6_DIALT</name>
<reference evidence="3" key="1">
    <citation type="submission" date="2021-05" db="EMBL/GenBank/DDBJ databases">
        <title>The genome of the haptophyte Pavlova lutheri (Diacronema luteri, Pavlovales) - a model for lipid biosynthesis in eukaryotic algae.</title>
        <authorList>
            <person name="Hulatt C.J."/>
            <person name="Posewitz M.C."/>
        </authorList>
    </citation>
    <scope>NUCLEOTIDE SEQUENCE</scope>
    <source>
        <strain evidence="3">NIVA-4/92</strain>
    </source>
</reference>
<dbReference type="OrthoDB" id="10684416at2759"/>
<feature type="compositionally biased region" description="Acidic residues" evidence="2">
    <location>
        <begin position="204"/>
        <end position="214"/>
    </location>
</feature>
<feature type="region of interest" description="Disordered" evidence="2">
    <location>
        <begin position="182"/>
        <end position="245"/>
    </location>
</feature>
<evidence type="ECO:0000313" key="4">
    <source>
        <dbReference type="Proteomes" id="UP000751190"/>
    </source>
</evidence>
<dbReference type="EMBL" id="JAGTXO010000010">
    <property type="protein sequence ID" value="KAG8465524.1"/>
    <property type="molecule type" value="Genomic_DNA"/>
</dbReference>
<feature type="region of interest" description="Disordered" evidence="2">
    <location>
        <begin position="285"/>
        <end position="337"/>
    </location>
</feature>
<feature type="region of interest" description="Disordered" evidence="2">
    <location>
        <begin position="349"/>
        <end position="417"/>
    </location>
</feature>
<dbReference type="Proteomes" id="UP000751190">
    <property type="component" value="Unassembled WGS sequence"/>
</dbReference>
<evidence type="ECO:0000256" key="2">
    <source>
        <dbReference type="SAM" id="MobiDB-lite"/>
    </source>
</evidence>
<dbReference type="AlphaFoldDB" id="A0A8J5XLQ6"/>
<keyword evidence="1" id="KW-0175">Coiled coil</keyword>
<feature type="compositionally biased region" description="Basic and acidic residues" evidence="2">
    <location>
        <begin position="291"/>
        <end position="300"/>
    </location>
</feature>
<accession>A0A8J5XLQ6</accession>
<evidence type="ECO:0000256" key="1">
    <source>
        <dbReference type="SAM" id="Coils"/>
    </source>
</evidence>
<proteinExistence type="predicted"/>